<gene>
    <name evidence="1" type="ORF">IFM89_013045</name>
</gene>
<evidence type="ECO:0000313" key="1">
    <source>
        <dbReference type="EMBL" id="KAF9588551.1"/>
    </source>
</evidence>
<name>A0A835LIH3_9MAGN</name>
<organism evidence="1 2">
    <name type="scientific">Coptis chinensis</name>
    <dbReference type="NCBI Taxonomy" id="261450"/>
    <lineage>
        <taxon>Eukaryota</taxon>
        <taxon>Viridiplantae</taxon>
        <taxon>Streptophyta</taxon>
        <taxon>Embryophyta</taxon>
        <taxon>Tracheophyta</taxon>
        <taxon>Spermatophyta</taxon>
        <taxon>Magnoliopsida</taxon>
        <taxon>Ranunculales</taxon>
        <taxon>Ranunculaceae</taxon>
        <taxon>Coptidoideae</taxon>
        <taxon>Coptis</taxon>
    </lineage>
</organism>
<evidence type="ECO:0000313" key="2">
    <source>
        <dbReference type="Proteomes" id="UP000631114"/>
    </source>
</evidence>
<keyword evidence="2" id="KW-1185">Reference proteome</keyword>
<proteinExistence type="predicted"/>
<dbReference type="AlphaFoldDB" id="A0A835LIH3"/>
<accession>A0A835LIH3</accession>
<dbReference type="Gene3D" id="3.80.10.10">
    <property type="entry name" value="Ribonuclease Inhibitor"/>
    <property type="match status" value="1"/>
</dbReference>
<dbReference type="InterPro" id="IPR032675">
    <property type="entry name" value="LRR_dom_sf"/>
</dbReference>
<reference evidence="1 2" key="1">
    <citation type="submission" date="2020-10" db="EMBL/GenBank/DDBJ databases">
        <title>The Coptis chinensis genome and diversification of protoberbering-type alkaloids.</title>
        <authorList>
            <person name="Wang B."/>
            <person name="Shu S."/>
            <person name="Song C."/>
            <person name="Liu Y."/>
        </authorList>
    </citation>
    <scope>NUCLEOTIDE SEQUENCE [LARGE SCALE GENOMIC DNA]</scope>
    <source>
        <strain evidence="1">HL-2020</strain>
        <tissue evidence="1">Leaf</tissue>
    </source>
</reference>
<protein>
    <submittedName>
        <fullName evidence="1">Uncharacterized protein</fullName>
    </submittedName>
</protein>
<dbReference type="OrthoDB" id="676979at2759"/>
<dbReference type="EMBL" id="JADFTS010000009">
    <property type="protein sequence ID" value="KAF9588551.1"/>
    <property type="molecule type" value="Genomic_DNA"/>
</dbReference>
<comment type="caution">
    <text evidence="1">The sequence shown here is derived from an EMBL/GenBank/DDBJ whole genome shotgun (WGS) entry which is preliminary data.</text>
</comment>
<dbReference type="Proteomes" id="UP000631114">
    <property type="component" value="Unassembled WGS sequence"/>
</dbReference>
<sequence>MALNMLRRPESSQEDFKAKILKDTTRVYSRHGLADCCAGDWEGIDVIPRQGRIVTLLVTSTLRQEAMPLYMKGTLSTLLGELQFLEALVTSGMKQIGGSIPETLSKLVHLTQLVL</sequence>